<name>A0A2G8RXF3_9APHY</name>
<dbReference type="EMBL" id="AYKW01000045">
    <property type="protein sequence ID" value="PIL26182.1"/>
    <property type="molecule type" value="Genomic_DNA"/>
</dbReference>
<sequence>MSSSSSLDFPSHSSSRLLHPIPASRYPRTASPSCSCRRTAHRYPLGSPCINSISFNSGLPHFPFPSAAPDPTIVTTSTHVFHAPHRTLPRSLAHPSSFSRTQVILSYYRYRNANASPHAHYIVIPEADGFVAIALCLPIPHDRTHLVRAMTRFGFFGNLNSASTRSMHHSHTYIRLALYSCNLLPRSPVI</sequence>
<evidence type="ECO:0000313" key="1">
    <source>
        <dbReference type="EMBL" id="PIL26182.1"/>
    </source>
</evidence>
<reference evidence="1 2" key="1">
    <citation type="journal article" date="2015" name="Sci. Rep.">
        <title>Chromosome-level genome map provides insights into diverse defense mechanisms in the medicinal fungus Ganoderma sinense.</title>
        <authorList>
            <person name="Zhu Y."/>
            <person name="Xu J."/>
            <person name="Sun C."/>
            <person name="Zhou S."/>
            <person name="Xu H."/>
            <person name="Nelson D.R."/>
            <person name="Qian J."/>
            <person name="Song J."/>
            <person name="Luo H."/>
            <person name="Xiang L."/>
            <person name="Li Y."/>
            <person name="Xu Z."/>
            <person name="Ji A."/>
            <person name="Wang L."/>
            <person name="Lu S."/>
            <person name="Hayward A."/>
            <person name="Sun W."/>
            <person name="Li X."/>
            <person name="Schwartz D.C."/>
            <person name="Wang Y."/>
            <person name="Chen S."/>
        </authorList>
    </citation>
    <scope>NUCLEOTIDE SEQUENCE [LARGE SCALE GENOMIC DNA]</scope>
    <source>
        <strain evidence="1 2">ZZ0214-1</strain>
    </source>
</reference>
<gene>
    <name evidence="1" type="ORF">GSI_11937</name>
</gene>
<keyword evidence="2" id="KW-1185">Reference proteome</keyword>
<organism evidence="1 2">
    <name type="scientific">Ganoderma sinense ZZ0214-1</name>
    <dbReference type="NCBI Taxonomy" id="1077348"/>
    <lineage>
        <taxon>Eukaryota</taxon>
        <taxon>Fungi</taxon>
        <taxon>Dikarya</taxon>
        <taxon>Basidiomycota</taxon>
        <taxon>Agaricomycotina</taxon>
        <taxon>Agaricomycetes</taxon>
        <taxon>Polyporales</taxon>
        <taxon>Polyporaceae</taxon>
        <taxon>Ganoderma</taxon>
    </lineage>
</organism>
<proteinExistence type="predicted"/>
<accession>A0A2G8RXF3</accession>
<dbReference type="Proteomes" id="UP000230002">
    <property type="component" value="Unassembled WGS sequence"/>
</dbReference>
<protein>
    <submittedName>
        <fullName evidence="1">Uncharacterized protein</fullName>
    </submittedName>
</protein>
<dbReference type="AlphaFoldDB" id="A0A2G8RXF3"/>
<comment type="caution">
    <text evidence="1">The sequence shown here is derived from an EMBL/GenBank/DDBJ whole genome shotgun (WGS) entry which is preliminary data.</text>
</comment>
<evidence type="ECO:0000313" key="2">
    <source>
        <dbReference type="Proteomes" id="UP000230002"/>
    </source>
</evidence>